<dbReference type="STRING" id="200361.A0A452XMI1"/>
<keyword evidence="11" id="KW-0560">Oxidoreductase</keyword>
<dbReference type="CDD" id="cd13849">
    <property type="entry name" value="CuRO_1_LCC_plant"/>
    <property type="match status" value="1"/>
</dbReference>
<dbReference type="GO" id="GO:0052716">
    <property type="term" value="F:hydroquinone:oxygen oxidoreductase activity"/>
    <property type="evidence" value="ECO:0007669"/>
    <property type="project" value="UniProtKB-EC"/>
</dbReference>
<comment type="catalytic activity">
    <reaction evidence="1">
        <text>4 hydroquinone + O2 = 4 benzosemiquinone + 2 H2O</text>
        <dbReference type="Rhea" id="RHEA:11276"/>
        <dbReference type="ChEBI" id="CHEBI:15377"/>
        <dbReference type="ChEBI" id="CHEBI:15379"/>
        <dbReference type="ChEBI" id="CHEBI:17594"/>
        <dbReference type="ChEBI" id="CHEBI:17977"/>
        <dbReference type="EC" id="1.10.3.2"/>
    </reaction>
</comment>
<evidence type="ECO:0000256" key="13">
    <source>
        <dbReference type="ARBA" id="ARBA00023185"/>
    </source>
</evidence>
<comment type="similarity">
    <text evidence="5">Belongs to the multicopper oxidase family.</text>
</comment>
<sequence>GGQPRGARAHVRVVDRAQVISASFATSACCHSQFLQFGWPRCASIHPSGAMAVGAALFFFFLAVALTAAPGGGGGDAALVEHTFVVSEIMLNHLCNDTPVIVVNGQLPGPAIEATEGDSVVVHVINKSPHGVTIHWHGVKQQLNCWADGAGMITQCPIQPNKNFTYRFNVIGQEGTLWWHAHVGFLRATVHGALIIRPRSGPGSYPFPKPDKEIPIVIGEWWDMEIVQVERRAASRIFDDWPRSPTINGKLGDLSNCSGFIEDNYVLNVEHGKTYLLRIVNAALHEQYNFKIAGHEFTVVAIDANYVKPYTTDTIVIASGETVDALLVAGAPPGRYYMIAQAMQSPEPFLQIPVLMSRGVVSYYPSKGSTDDTPIMAPEMPDQHDATTSFYFRGNLTSLLPQSVPANVDEQLFIAIDVGDICSHDGSHDNCMVTRLNNISFHLPTTTSLLQAHYNNNMSTSAISMLKEFPRCPPSSEFGYSPTSVGTAVRTVRYNTTVEIVFQNPYSSGMFSASNPMHLHGHDLFILGQGLGKFDPVKDVQAYNLVDPPVRNTALAPIYGWTAIRFVASNPGVWFLHCHMEKHVSSGMALALVVEDGPTPETTLPPPPADYRSCDGGQNNRALADE</sequence>
<evidence type="ECO:0000259" key="16">
    <source>
        <dbReference type="Pfam" id="PF00394"/>
    </source>
</evidence>
<feature type="domain" description="Plastocyanin-like" evidence="18">
    <location>
        <begin position="90"/>
        <end position="200"/>
    </location>
</feature>
<evidence type="ECO:0000256" key="7">
    <source>
        <dbReference type="ARBA" id="ARBA00022523"/>
    </source>
</evidence>
<dbReference type="Pfam" id="PF07731">
    <property type="entry name" value="Cu-oxidase_2"/>
    <property type="match status" value="1"/>
</dbReference>
<keyword evidence="9" id="KW-0479">Metal-binding</keyword>
<reference evidence="19" key="5">
    <citation type="journal article" date="2021" name="G3 (Bethesda)">
        <title>Aegilops tauschii genome assembly Aet v5.0 features greater sequence contiguity and improved annotation.</title>
        <authorList>
            <person name="Wang L."/>
            <person name="Zhu T."/>
            <person name="Rodriguez J.C."/>
            <person name="Deal K.R."/>
            <person name="Dubcovsky J."/>
            <person name="McGuire P.E."/>
            <person name="Lux T."/>
            <person name="Spannagl M."/>
            <person name="Mayer K.F.X."/>
            <person name="Baldrich P."/>
            <person name="Meyers B.C."/>
            <person name="Huo N."/>
            <person name="Gu Y.Q."/>
            <person name="Zhou H."/>
            <person name="Devos K.M."/>
            <person name="Bennetzen J.L."/>
            <person name="Unver T."/>
            <person name="Budak H."/>
            <person name="Gulick P.J."/>
            <person name="Galiba G."/>
            <person name="Kalapos B."/>
            <person name="Nelson D.R."/>
            <person name="Li P."/>
            <person name="You F.M."/>
            <person name="Luo M.C."/>
            <person name="Dvorak J."/>
        </authorList>
    </citation>
    <scope>NUCLEOTIDE SEQUENCE [LARGE SCALE GENOMIC DNA]</scope>
    <source>
        <strain evidence="19">cv. AL8/78</strain>
    </source>
</reference>
<organism evidence="19 20">
    <name type="scientific">Aegilops tauschii subsp. strangulata</name>
    <name type="common">Goatgrass</name>
    <dbReference type="NCBI Taxonomy" id="200361"/>
    <lineage>
        <taxon>Eukaryota</taxon>
        <taxon>Viridiplantae</taxon>
        <taxon>Streptophyta</taxon>
        <taxon>Embryophyta</taxon>
        <taxon>Tracheophyta</taxon>
        <taxon>Spermatophyta</taxon>
        <taxon>Magnoliopsida</taxon>
        <taxon>Liliopsida</taxon>
        <taxon>Poales</taxon>
        <taxon>Poaceae</taxon>
        <taxon>BOP clade</taxon>
        <taxon>Pooideae</taxon>
        <taxon>Triticodae</taxon>
        <taxon>Triticeae</taxon>
        <taxon>Triticinae</taxon>
        <taxon>Aegilops</taxon>
    </lineage>
</organism>
<dbReference type="Pfam" id="PF00394">
    <property type="entry name" value="Cu-oxidase"/>
    <property type="match status" value="1"/>
</dbReference>
<evidence type="ECO:0000313" key="20">
    <source>
        <dbReference type="Proteomes" id="UP000015105"/>
    </source>
</evidence>
<evidence type="ECO:0000256" key="12">
    <source>
        <dbReference type="ARBA" id="ARBA00023008"/>
    </source>
</evidence>
<reference evidence="20" key="1">
    <citation type="journal article" date="2014" name="Science">
        <title>Ancient hybridizations among the ancestral genomes of bread wheat.</title>
        <authorList>
            <consortium name="International Wheat Genome Sequencing Consortium,"/>
            <person name="Marcussen T."/>
            <person name="Sandve S.R."/>
            <person name="Heier L."/>
            <person name="Spannagl M."/>
            <person name="Pfeifer M."/>
            <person name="Jakobsen K.S."/>
            <person name="Wulff B.B."/>
            <person name="Steuernagel B."/>
            <person name="Mayer K.F."/>
            <person name="Olsen O.A."/>
        </authorList>
    </citation>
    <scope>NUCLEOTIDE SEQUENCE [LARGE SCALE GENOMIC DNA]</scope>
    <source>
        <strain evidence="20">cv. AL8/78</strain>
    </source>
</reference>
<keyword evidence="7" id="KW-0052">Apoplast</keyword>
<comment type="cofactor">
    <cofactor evidence="2">
        <name>Cu cation</name>
        <dbReference type="ChEBI" id="CHEBI:23378"/>
    </cofactor>
</comment>
<dbReference type="PANTHER" id="PTHR11709">
    <property type="entry name" value="MULTI-COPPER OXIDASE"/>
    <property type="match status" value="1"/>
</dbReference>
<evidence type="ECO:0000256" key="14">
    <source>
        <dbReference type="SAM" id="MobiDB-lite"/>
    </source>
</evidence>
<dbReference type="CDD" id="cd13875">
    <property type="entry name" value="CuRO_2_LCC_plant"/>
    <property type="match status" value="1"/>
</dbReference>
<dbReference type="GO" id="GO:0005507">
    <property type="term" value="F:copper ion binding"/>
    <property type="evidence" value="ECO:0007669"/>
    <property type="project" value="InterPro"/>
</dbReference>
<reference evidence="20" key="2">
    <citation type="journal article" date="2017" name="Nat. Plants">
        <title>The Aegilops tauschii genome reveals multiple impacts of transposons.</title>
        <authorList>
            <person name="Zhao G."/>
            <person name="Zou C."/>
            <person name="Li K."/>
            <person name="Wang K."/>
            <person name="Li T."/>
            <person name="Gao L."/>
            <person name="Zhang X."/>
            <person name="Wang H."/>
            <person name="Yang Z."/>
            <person name="Liu X."/>
            <person name="Jiang W."/>
            <person name="Mao L."/>
            <person name="Kong X."/>
            <person name="Jiao Y."/>
            <person name="Jia J."/>
        </authorList>
    </citation>
    <scope>NUCLEOTIDE SEQUENCE [LARGE SCALE GENOMIC DNA]</scope>
    <source>
        <strain evidence="20">cv. AL8/78</strain>
    </source>
</reference>
<dbReference type="InterPro" id="IPR033138">
    <property type="entry name" value="Cu_oxidase_CS"/>
</dbReference>
<feature type="transmembrane region" description="Helical" evidence="15">
    <location>
        <begin position="49"/>
        <end position="69"/>
    </location>
</feature>
<dbReference type="InterPro" id="IPR002355">
    <property type="entry name" value="Cu_oxidase_Cu_BS"/>
</dbReference>
<dbReference type="Pfam" id="PF07732">
    <property type="entry name" value="Cu-oxidase_3"/>
    <property type="match status" value="1"/>
</dbReference>
<reference evidence="19" key="3">
    <citation type="journal article" date="2017" name="Nature">
        <title>Genome sequence of the progenitor of the wheat D genome Aegilops tauschii.</title>
        <authorList>
            <person name="Luo M.C."/>
            <person name="Gu Y.Q."/>
            <person name="Puiu D."/>
            <person name="Wang H."/>
            <person name="Twardziok S.O."/>
            <person name="Deal K.R."/>
            <person name="Huo N."/>
            <person name="Zhu T."/>
            <person name="Wang L."/>
            <person name="Wang Y."/>
            <person name="McGuire P.E."/>
            <person name="Liu S."/>
            <person name="Long H."/>
            <person name="Ramasamy R.K."/>
            <person name="Rodriguez J.C."/>
            <person name="Van S.L."/>
            <person name="Yuan L."/>
            <person name="Wang Z."/>
            <person name="Xia Z."/>
            <person name="Xiao L."/>
            <person name="Anderson O.D."/>
            <person name="Ouyang S."/>
            <person name="Liang Y."/>
            <person name="Zimin A.V."/>
            <person name="Pertea G."/>
            <person name="Qi P."/>
            <person name="Bennetzen J.L."/>
            <person name="Dai X."/>
            <person name="Dawson M.W."/>
            <person name="Muller H.G."/>
            <person name="Kugler K."/>
            <person name="Rivarola-Duarte L."/>
            <person name="Spannagl M."/>
            <person name="Mayer K.F.X."/>
            <person name="Lu F.H."/>
            <person name="Bevan M.W."/>
            <person name="Leroy P."/>
            <person name="Li P."/>
            <person name="You F.M."/>
            <person name="Sun Q."/>
            <person name="Liu Z."/>
            <person name="Lyons E."/>
            <person name="Wicker T."/>
            <person name="Salzberg S.L."/>
            <person name="Devos K.M."/>
            <person name="Dvorak J."/>
        </authorList>
    </citation>
    <scope>NUCLEOTIDE SEQUENCE [LARGE SCALE GENOMIC DNA]</scope>
    <source>
        <strain evidence="19">cv. AL8/78</strain>
    </source>
</reference>
<dbReference type="EnsemblPlants" id="AET1Gv20064500.1">
    <property type="protein sequence ID" value="AET1Gv20064500.1"/>
    <property type="gene ID" value="AET1Gv20064500"/>
</dbReference>
<evidence type="ECO:0000256" key="6">
    <source>
        <dbReference type="ARBA" id="ARBA00012297"/>
    </source>
</evidence>
<reference evidence="19" key="4">
    <citation type="submission" date="2019-03" db="UniProtKB">
        <authorList>
            <consortium name="EnsemblPlants"/>
        </authorList>
    </citation>
    <scope>IDENTIFICATION</scope>
</reference>
<evidence type="ECO:0000259" key="17">
    <source>
        <dbReference type="Pfam" id="PF07731"/>
    </source>
</evidence>
<dbReference type="InterPro" id="IPR001117">
    <property type="entry name" value="Cu-oxidase_2nd"/>
</dbReference>
<keyword evidence="20" id="KW-1185">Reference proteome</keyword>
<evidence type="ECO:0000256" key="15">
    <source>
        <dbReference type="SAM" id="Phobius"/>
    </source>
</evidence>
<evidence type="ECO:0000259" key="18">
    <source>
        <dbReference type="Pfam" id="PF07732"/>
    </source>
</evidence>
<proteinExistence type="inferred from homology"/>
<feature type="domain" description="Plastocyanin-like" evidence="16">
    <location>
        <begin position="213"/>
        <end position="344"/>
    </location>
</feature>
<keyword evidence="15" id="KW-0472">Membrane</keyword>
<keyword evidence="12" id="KW-0186">Copper</keyword>
<dbReference type="GO" id="GO:0048046">
    <property type="term" value="C:apoplast"/>
    <property type="evidence" value="ECO:0007669"/>
    <property type="project" value="UniProtKB-SubCell"/>
</dbReference>
<dbReference type="AlphaFoldDB" id="A0A452XMI1"/>
<keyword evidence="15" id="KW-1133">Transmembrane helix</keyword>
<dbReference type="Gene3D" id="2.60.40.420">
    <property type="entry name" value="Cupredoxins - blue copper proteins"/>
    <property type="match status" value="3"/>
</dbReference>
<dbReference type="PANTHER" id="PTHR11709:SF356">
    <property type="entry name" value="LACCASE"/>
    <property type="match status" value="1"/>
</dbReference>
<comment type="subcellular location">
    <subcellularLocation>
        <location evidence="4">Secreted</location>
        <location evidence="4">Extracellular space</location>
        <location evidence="4">Apoplast</location>
    </subcellularLocation>
</comment>
<evidence type="ECO:0000256" key="1">
    <source>
        <dbReference type="ARBA" id="ARBA00000349"/>
    </source>
</evidence>
<keyword evidence="8" id="KW-0964">Secreted</keyword>
<dbReference type="InterPro" id="IPR034285">
    <property type="entry name" value="CuRO_2_LCC"/>
</dbReference>
<comment type="function">
    <text evidence="3">Lignin degradation and detoxification of lignin-derived products.</text>
</comment>
<keyword evidence="13" id="KW-0439">Lignin degradation</keyword>
<accession>A0A452XMI1</accession>
<keyword evidence="10" id="KW-0677">Repeat</keyword>
<evidence type="ECO:0000256" key="4">
    <source>
        <dbReference type="ARBA" id="ARBA00004271"/>
    </source>
</evidence>
<dbReference type="PROSITE" id="PS00080">
    <property type="entry name" value="MULTICOPPER_OXIDASE2"/>
    <property type="match status" value="1"/>
</dbReference>
<evidence type="ECO:0000256" key="11">
    <source>
        <dbReference type="ARBA" id="ARBA00023002"/>
    </source>
</evidence>
<evidence type="ECO:0000256" key="8">
    <source>
        <dbReference type="ARBA" id="ARBA00022525"/>
    </source>
</evidence>
<protein>
    <recommendedName>
        <fullName evidence="6">laccase</fullName>
        <ecNumber evidence="6">1.10.3.2</ecNumber>
    </recommendedName>
</protein>
<evidence type="ECO:0000256" key="9">
    <source>
        <dbReference type="ARBA" id="ARBA00022723"/>
    </source>
</evidence>
<dbReference type="Proteomes" id="UP000015105">
    <property type="component" value="Chromosome 1D"/>
</dbReference>
<dbReference type="InterPro" id="IPR045087">
    <property type="entry name" value="Cu-oxidase_fam"/>
</dbReference>
<dbReference type="EC" id="1.10.3.2" evidence="6"/>
<feature type="domain" description="Plastocyanin-like" evidence="17">
    <location>
        <begin position="481"/>
        <end position="596"/>
    </location>
</feature>
<dbReference type="InterPro" id="IPR034288">
    <property type="entry name" value="CuRO_1_LCC"/>
</dbReference>
<dbReference type="InterPro" id="IPR011706">
    <property type="entry name" value="Cu-oxidase_C"/>
</dbReference>
<dbReference type="InterPro" id="IPR011707">
    <property type="entry name" value="Cu-oxidase-like_N"/>
</dbReference>
<dbReference type="Gramene" id="AET1Gv20064500.1">
    <property type="protein sequence ID" value="AET1Gv20064500.1"/>
    <property type="gene ID" value="AET1Gv20064500"/>
</dbReference>
<dbReference type="GO" id="GO:0046274">
    <property type="term" value="P:lignin catabolic process"/>
    <property type="evidence" value="ECO:0007669"/>
    <property type="project" value="UniProtKB-KW"/>
</dbReference>
<feature type="compositionally biased region" description="Polar residues" evidence="14">
    <location>
        <begin position="616"/>
        <end position="626"/>
    </location>
</feature>
<evidence type="ECO:0000256" key="5">
    <source>
        <dbReference type="ARBA" id="ARBA00010609"/>
    </source>
</evidence>
<evidence type="ECO:0000256" key="2">
    <source>
        <dbReference type="ARBA" id="ARBA00001935"/>
    </source>
</evidence>
<evidence type="ECO:0000313" key="19">
    <source>
        <dbReference type="EnsemblPlants" id="AET1Gv20064500.1"/>
    </source>
</evidence>
<dbReference type="SUPFAM" id="SSF49503">
    <property type="entry name" value="Cupredoxins"/>
    <property type="match status" value="3"/>
</dbReference>
<name>A0A452XMI1_AEGTS</name>
<evidence type="ECO:0000256" key="3">
    <source>
        <dbReference type="ARBA" id="ARBA00002075"/>
    </source>
</evidence>
<dbReference type="InterPro" id="IPR008972">
    <property type="entry name" value="Cupredoxin"/>
</dbReference>
<keyword evidence="15" id="KW-0812">Transmembrane</keyword>
<feature type="region of interest" description="Disordered" evidence="14">
    <location>
        <begin position="597"/>
        <end position="626"/>
    </location>
</feature>
<dbReference type="PROSITE" id="PS00079">
    <property type="entry name" value="MULTICOPPER_OXIDASE1"/>
    <property type="match status" value="1"/>
</dbReference>
<evidence type="ECO:0000256" key="10">
    <source>
        <dbReference type="ARBA" id="ARBA00022737"/>
    </source>
</evidence>